<feature type="transmembrane region" description="Helical" evidence="1">
    <location>
        <begin position="67"/>
        <end position="85"/>
    </location>
</feature>
<protein>
    <submittedName>
        <fullName evidence="2">Uncharacterized protein</fullName>
    </submittedName>
</protein>
<keyword evidence="1" id="KW-0472">Membrane</keyword>
<keyword evidence="1" id="KW-1133">Transmembrane helix</keyword>
<comment type="caution">
    <text evidence="2">The sequence shown here is derived from an EMBL/GenBank/DDBJ whole genome shotgun (WGS) entry which is preliminary data.</text>
</comment>
<dbReference type="EMBL" id="BARS01017579">
    <property type="protein sequence ID" value="GAF86208.1"/>
    <property type="molecule type" value="Genomic_DNA"/>
</dbReference>
<dbReference type="AlphaFoldDB" id="X0SYB7"/>
<evidence type="ECO:0000313" key="2">
    <source>
        <dbReference type="EMBL" id="GAF86208.1"/>
    </source>
</evidence>
<feature type="transmembrane region" description="Helical" evidence="1">
    <location>
        <begin position="6"/>
        <end position="31"/>
    </location>
</feature>
<proteinExistence type="predicted"/>
<feature type="non-terminal residue" evidence="2">
    <location>
        <position position="1"/>
    </location>
</feature>
<feature type="transmembrane region" description="Helical" evidence="1">
    <location>
        <begin position="43"/>
        <end position="61"/>
    </location>
</feature>
<organism evidence="2">
    <name type="scientific">marine sediment metagenome</name>
    <dbReference type="NCBI Taxonomy" id="412755"/>
    <lineage>
        <taxon>unclassified sequences</taxon>
        <taxon>metagenomes</taxon>
        <taxon>ecological metagenomes</taxon>
    </lineage>
</organism>
<keyword evidence="1" id="KW-0812">Transmembrane</keyword>
<sequence>FFILLVIGFLLSLAAPSAVLSYLMIFACGMMGGRIWYEQRDNFKFPFFLIIIGFLIGYLIGTRYANLVVLIAFFVIGGILSYYLHKKKIIHSIRY</sequence>
<reference evidence="2" key="1">
    <citation type="journal article" date="2014" name="Front. Microbiol.">
        <title>High frequency of phylogenetically diverse reductive dehalogenase-homologous genes in deep subseafloor sedimentary metagenomes.</title>
        <authorList>
            <person name="Kawai M."/>
            <person name="Futagami T."/>
            <person name="Toyoda A."/>
            <person name="Takaki Y."/>
            <person name="Nishi S."/>
            <person name="Hori S."/>
            <person name="Arai W."/>
            <person name="Tsubouchi T."/>
            <person name="Morono Y."/>
            <person name="Uchiyama I."/>
            <person name="Ito T."/>
            <person name="Fujiyama A."/>
            <person name="Inagaki F."/>
            <person name="Takami H."/>
        </authorList>
    </citation>
    <scope>NUCLEOTIDE SEQUENCE</scope>
    <source>
        <strain evidence="2">Expedition CK06-06</strain>
    </source>
</reference>
<evidence type="ECO:0000256" key="1">
    <source>
        <dbReference type="SAM" id="Phobius"/>
    </source>
</evidence>
<gene>
    <name evidence="2" type="ORF">S01H1_28735</name>
</gene>
<name>X0SYB7_9ZZZZ</name>
<accession>X0SYB7</accession>